<proteinExistence type="predicted"/>
<dbReference type="RefSeq" id="WP_057845769.1">
    <property type="nucleotide sequence ID" value="NZ_LLYA01000170.1"/>
</dbReference>
<dbReference type="AlphaFoldDB" id="A0A0R3MNS0"/>
<feature type="compositionally biased region" description="Basic and acidic residues" evidence="1">
    <location>
        <begin position="214"/>
        <end position="248"/>
    </location>
</feature>
<gene>
    <name evidence="2" type="ORF">CQ13_07525</name>
</gene>
<sequence length="345" mass="37782">MNALVSIDVATLTPATVFAPGGMEGIISKLEAEVRAIDRDISTPEGRDAVKSLAYKVARSKTALDDMGKELVADIKKKAGAVDADRKLARDRLDALKEEVRGPLTAWEDAEAARVEGAERALVFIVTAARCEATPTAEQIGNRIQSVRDVLADHDWQEFRERADAAAADVVPVLERMLAETIQRDADAAELAELRRLKAEREEADRLAAAAEQARQEAEQRAAREAEQAAQAAERERQRQEQAARDQEAAVARAIEQERQKAEREKAAAIEAERRRQEEEAARVAAILAAEKAAAEKRAASVRRRAKVHTEIRAALTCEMIAPHIVDRIIDAIASGDVPHVSITY</sequence>
<comment type="caution">
    <text evidence="2">The sequence shown here is derived from an EMBL/GenBank/DDBJ whole genome shotgun (WGS) entry which is preliminary data.</text>
</comment>
<dbReference type="Proteomes" id="UP000052023">
    <property type="component" value="Unassembled WGS sequence"/>
</dbReference>
<reference evidence="2 3" key="1">
    <citation type="submission" date="2014-03" db="EMBL/GenBank/DDBJ databases">
        <title>Bradyrhizobium valentinum sp. nov., isolated from effective nodules of Lupinus mariae-josephae, a lupine endemic of basic-lime soils in Eastern Spain.</title>
        <authorList>
            <person name="Duran D."/>
            <person name="Rey L."/>
            <person name="Navarro A."/>
            <person name="Busquets A."/>
            <person name="Imperial J."/>
            <person name="Ruiz-Argueso T."/>
        </authorList>
    </citation>
    <scope>NUCLEOTIDE SEQUENCE [LARGE SCALE GENOMIC DNA]</scope>
    <source>
        <strain evidence="2 3">Ro19</strain>
    </source>
</reference>
<evidence type="ECO:0000313" key="2">
    <source>
        <dbReference type="EMBL" id="KRR21876.1"/>
    </source>
</evidence>
<protein>
    <recommendedName>
        <fullName evidence="4">Cell envelope biogenesis protein TolA</fullName>
    </recommendedName>
</protein>
<evidence type="ECO:0000256" key="1">
    <source>
        <dbReference type="SAM" id="MobiDB-lite"/>
    </source>
</evidence>
<accession>A0A0R3MNS0</accession>
<evidence type="ECO:0008006" key="4">
    <source>
        <dbReference type="Google" id="ProtNLM"/>
    </source>
</evidence>
<organism evidence="2 3">
    <name type="scientific">Bradyrhizobium retamae</name>
    <dbReference type="NCBI Taxonomy" id="1300035"/>
    <lineage>
        <taxon>Bacteria</taxon>
        <taxon>Pseudomonadati</taxon>
        <taxon>Pseudomonadota</taxon>
        <taxon>Alphaproteobacteria</taxon>
        <taxon>Hyphomicrobiales</taxon>
        <taxon>Nitrobacteraceae</taxon>
        <taxon>Bradyrhizobium</taxon>
    </lineage>
</organism>
<name>A0A0R3MNS0_9BRAD</name>
<dbReference type="OrthoDB" id="7032309at2"/>
<feature type="region of interest" description="Disordered" evidence="1">
    <location>
        <begin position="208"/>
        <end position="258"/>
    </location>
</feature>
<evidence type="ECO:0000313" key="3">
    <source>
        <dbReference type="Proteomes" id="UP000052023"/>
    </source>
</evidence>
<keyword evidence="3" id="KW-1185">Reference proteome</keyword>
<dbReference type="EMBL" id="LLYA01000170">
    <property type="protein sequence ID" value="KRR21876.1"/>
    <property type="molecule type" value="Genomic_DNA"/>
</dbReference>